<feature type="domain" description="LTD" evidence="4">
    <location>
        <begin position="27"/>
        <end position="168"/>
    </location>
</feature>
<dbReference type="InterPro" id="IPR004843">
    <property type="entry name" value="Calcineurin-like_PHP"/>
</dbReference>
<dbReference type="NCBIfam" id="NF033681">
    <property type="entry name" value="ExeM_NucH_DNase"/>
    <property type="match status" value="1"/>
</dbReference>
<dbReference type="PROSITE" id="PS51841">
    <property type="entry name" value="LTD"/>
    <property type="match status" value="1"/>
</dbReference>
<comment type="caution">
    <text evidence="5">The sequence shown here is derived from an EMBL/GenBank/DDBJ whole genome shotgun (WGS) entry which is preliminary data.</text>
</comment>
<dbReference type="Gene3D" id="3.60.10.10">
    <property type="entry name" value="Endonuclease/exonuclease/phosphatase"/>
    <property type="match status" value="1"/>
</dbReference>
<dbReference type="SUPFAM" id="SSF56219">
    <property type="entry name" value="DNase I-like"/>
    <property type="match status" value="1"/>
</dbReference>
<keyword evidence="1 3" id="KW-0732">Signal</keyword>
<dbReference type="GO" id="GO:0004519">
    <property type="term" value="F:endonuclease activity"/>
    <property type="evidence" value="ECO:0007669"/>
    <property type="project" value="UniProtKB-KW"/>
</dbReference>
<evidence type="ECO:0000313" key="6">
    <source>
        <dbReference type="Proteomes" id="UP001174208"/>
    </source>
</evidence>
<feature type="region of interest" description="Disordered" evidence="2">
    <location>
        <begin position="196"/>
        <end position="245"/>
    </location>
</feature>
<dbReference type="SUPFAM" id="SSF56300">
    <property type="entry name" value="Metallo-dependent phosphatases"/>
    <property type="match status" value="1"/>
</dbReference>
<keyword evidence="5" id="KW-0255">Endonuclease</keyword>
<feature type="chain" id="PRO_5045527125" evidence="3">
    <location>
        <begin position="34"/>
        <end position="1601"/>
    </location>
</feature>
<dbReference type="Gene3D" id="3.60.21.10">
    <property type="match status" value="1"/>
</dbReference>
<evidence type="ECO:0000256" key="2">
    <source>
        <dbReference type="SAM" id="MobiDB-lite"/>
    </source>
</evidence>
<dbReference type="Proteomes" id="UP001174208">
    <property type="component" value="Unassembled WGS sequence"/>
</dbReference>
<dbReference type="InterPro" id="IPR001322">
    <property type="entry name" value="Lamin_tail_dom"/>
</dbReference>
<dbReference type="Pfam" id="PF00932">
    <property type="entry name" value="LTD"/>
    <property type="match status" value="1"/>
</dbReference>
<dbReference type="CDD" id="cd04486">
    <property type="entry name" value="YhcR_OBF_like"/>
    <property type="match status" value="1"/>
</dbReference>
<organism evidence="5 6">
    <name type="scientific">Leifsonia williamsii</name>
    <dbReference type="NCBI Taxonomy" id="3035919"/>
    <lineage>
        <taxon>Bacteria</taxon>
        <taxon>Bacillati</taxon>
        <taxon>Actinomycetota</taxon>
        <taxon>Actinomycetes</taxon>
        <taxon>Micrococcales</taxon>
        <taxon>Microbacteriaceae</taxon>
        <taxon>Leifsonia</taxon>
    </lineage>
</organism>
<protein>
    <submittedName>
        <fullName evidence="5">ExeM/NucH family extracellular endonuclease</fullName>
    </submittedName>
</protein>
<dbReference type="Gene3D" id="3.90.780.10">
    <property type="entry name" value="5'-Nucleotidase, C-terminal domain"/>
    <property type="match status" value="1"/>
</dbReference>
<dbReference type="Pfam" id="PF03372">
    <property type="entry name" value="Exo_endo_phos"/>
    <property type="match status" value="1"/>
</dbReference>
<evidence type="ECO:0000256" key="3">
    <source>
        <dbReference type="SAM" id="SignalP"/>
    </source>
</evidence>
<keyword evidence="5" id="KW-0378">Hydrolase</keyword>
<dbReference type="Pfam" id="PF02872">
    <property type="entry name" value="5_nucleotid_C"/>
    <property type="match status" value="1"/>
</dbReference>
<evidence type="ECO:0000259" key="4">
    <source>
        <dbReference type="PROSITE" id="PS51841"/>
    </source>
</evidence>
<accession>A0ABT8KHP7</accession>
<dbReference type="Pfam" id="PF00149">
    <property type="entry name" value="Metallophos"/>
    <property type="match status" value="1"/>
</dbReference>
<keyword evidence="5" id="KW-0540">Nuclease</keyword>
<dbReference type="InterPro" id="IPR006179">
    <property type="entry name" value="5_nucleotidase/apyrase"/>
</dbReference>
<dbReference type="InterPro" id="IPR029052">
    <property type="entry name" value="Metallo-depent_PP-like"/>
</dbReference>
<dbReference type="InterPro" id="IPR036415">
    <property type="entry name" value="Lamin_tail_dom_sf"/>
</dbReference>
<dbReference type="InterPro" id="IPR047971">
    <property type="entry name" value="ExeM-like"/>
</dbReference>
<dbReference type="SUPFAM" id="SSF74853">
    <property type="entry name" value="Lamin A/C globular tail domain"/>
    <property type="match status" value="1"/>
</dbReference>
<dbReference type="SUPFAM" id="SSF55816">
    <property type="entry name" value="5'-nucleotidase (syn. UDP-sugar hydrolase), C-terminal domain"/>
    <property type="match status" value="1"/>
</dbReference>
<proteinExistence type="predicted"/>
<reference evidence="5" key="1">
    <citation type="submission" date="2023-06" db="EMBL/GenBank/DDBJ databases">
        <title>MT1 and MT2 Draft Genomes of Novel Species.</title>
        <authorList>
            <person name="Venkateswaran K."/>
        </authorList>
    </citation>
    <scope>NUCLEOTIDE SEQUENCE</scope>
    <source>
        <strain evidence="5">F6_8S_P_1B</strain>
    </source>
</reference>
<dbReference type="PRINTS" id="PR01607">
    <property type="entry name" value="APYRASEFAMLY"/>
</dbReference>
<dbReference type="InterPro" id="IPR036907">
    <property type="entry name" value="5'-Nucleotdase_C_sf"/>
</dbReference>
<dbReference type="PANTHER" id="PTHR42834:SF1">
    <property type="entry name" value="ENDONUCLEASE_EXONUCLEASE_PHOSPHATASE FAMILY PROTEIN (AFU_ORTHOLOGUE AFUA_3G09210)"/>
    <property type="match status" value="1"/>
</dbReference>
<evidence type="ECO:0000256" key="1">
    <source>
        <dbReference type="ARBA" id="ARBA00022729"/>
    </source>
</evidence>
<dbReference type="InterPro" id="IPR005135">
    <property type="entry name" value="Endo/exonuclease/phosphatase"/>
</dbReference>
<dbReference type="RefSeq" id="WP_301209473.1">
    <property type="nucleotide sequence ID" value="NZ_JAROCF010000001.1"/>
</dbReference>
<name>A0ABT8KHP7_9MICO</name>
<keyword evidence="6" id="KW-1185">Reference proteome</keyword>
<evidence type="ECO:0000313" key="5">
    <source>
        <dbReference type="EMBL" id="MDN4616291.1"/>
    </source>
</evidence>
<feature type="signal peptide" evidence="3">
    <location>
        <begin position="1"/>
        <end position="33"/>
    </location>
</feature>
<dbReference type="CDD" id="cd10283">
    <property type="entry name" value="MnuA_DNase1-like"/>
    <property type="match status" value="1"/>
</dbReference>
<dbReference type="PANTHER" id="PTHR42834">
    <property type="entry name" value="ENDONUCLEASE/EXONUCLEASE/PHOSPHATASE FAMILY PROTEIN (AFU_ORTHOLOGUE AFUA_3G09210)"/>
    <property type="match status" value="1"/>
</dbReference>
<sequence>MSTRLGRLWRVATATIVGAGLAAAPIVAAPALASTDGTGVVINEAYLSGGSAGAAYTNKFVELYNPGDAAVDLGGWSVQYRSATGTGAANGVVPLSGSIAAKGYYLVAGGSNGTNGQALPTPDAAANGLNPSGTTGTLILAKKATALTLPTGSVTGNADVADLLGYGTSNTFETAKATAPTANSDVKSLNRTSFKDADDNSADFSLNATITPQNSSSTGGDPGTDPGEGTDPGNGGDPGPPAGAITIAELQGTGDASPKAGQTVTTAGIVTAQYATGGFNGFYLQTPGTGGAVDLATHTASDAVFVYGSSSAAAVKTGDYVQVTGAVSEFNGLTELTATKVDQLDKSTVAAPTPATVGLPATDAQREGLEGMLLAPQGAFTVTDTYSTNQYGEVGLAAGDKPLVQPTEVARPGTPEYAAAVADVKARGVILDDGGSTNFLGSAANKAKPLPYVSLQNPVRVGEPVTFTKPVILDYRNDAWKFQPVAELTPADAADVQPVTFGNTRTAAPENVGGDLRLATFNVLNYFTTTGDQLSGCTYYTDRAGEKVTVNSGCDARGAADADDLKRQQDKIVAAINGLGADVVSLEEIENSARFGKDRDDALSKLVAALNAAAGSEVWAYVKSPSKLPATEDVIRTAFIYKKATAEPVGDAKILDDAAFSNARQPLAQAFKKVGAGDSSTFIAIVNHFKSKGSGSGADADQGDGQGASNASRVAQAKALVAFSDERQKTLGTDKVLLIGDFNAYLKEDPITVLTDAGYVDQVSTRTSKYTYSFDGTVGSLDHVLASPAMNRTITGADVWNINSGESIALEYSRYNYNVTNFYAADPYRSSDHDPIVVGLGLKAAPVTLNLLNINDFHGRIDSNTVKFAGTIEKLRAEGGEGNTLFLSDGDNIGASLFASASAGDIPTLDVLNALGLKTSSVGNHEFDKGFADLTGRVEDAADVSYLGANVYKKGTKDPALPEYAVFTVDGLKVGVIGAVTQETPTLVSPGGIADLDFGDPVEAVNRVAGELTDGDPANGEADVLVAEYHEGAGAGTPDGATLEQEVAAGGAFADIVTKTSNKVAAIFTGHTHKQYAWDAPVPGVDGATRPVVQTGSYGENIGQVQLTVDPDTDTVTAHTARNVARTTDADDALVAAYPRVAQVKTIVDKALADAAVIGNQKVGSVTADITTAYANGLRDDRASQSTLGGLVADSLLDTLKPAELGGAEIGVVNPGGLRAELLYGTDGSITYAQANAVLPFVNNLWTTTLTGAQFKQALEQQWQRNADGTVPSRPFLALGLSKNVNYTFDETRPEGDRITSILVNGQPIDPAKSYRIGSFSFLLQGGDNFRAFVGSDTRDSGLIDRDAWIGYLQQHSPVSPDFAKRGVGVTGVPTGTLQRGQQVSFQVKGLNLTSLGSPANTALELTWAGSSASLGTAAVDATGNATVTFTVPADAAGASSLVLRATPTGTTVQVPLTVAAAEPGDPKPTKDPKAAKESALKKALEGLVSTDKATYKPGEQISITVGKKLAGQWVSVWAYSQPQNIGGGWVQVPASGVLTLTLPKDIGNGNHKLSVQDAQNDVLGWTTIKVKADNGHGSGNGLIDWIVDVIGGILGWLFGH</sequence>
<dbReference type="InterPro" id="IPR036691">
    <property type="entry name" value="Endo/exonu/phosph_ase_sf"/>
</dbReference>
<gene>
    <name evidence="5" type="ORF">P5G50_17725</name>
</gene>
<dbReference type="InterPro" id="IPR008334">
    <property type="entry name" value="5'-Nucleotdase_C"/>
</dbReference>
<dbReference type="EMBL" id="JAROCF010000001">
    <property type="protein sequence ID" value="MDN4616291.1"/>
    <property type="molecule type" value="Genomic_DNA"/>
</dbReference>
<feature type="compositionally biased region" description="Polar residues" evidence="2">
    <location>
        <begin position="202"/>
        <end position="217"/>
    </location>
</feature>